<dbReference type="PANTHER" id="PTHR30595:SF6">
    <property type="entry name" value="SCHLAFEN ALBA-2 DOMAIN-CONTAINING PROTEIN"/>
    <property type="match status" value="1"/>
</dbReference>
<dbReference type="AlphaFoldDB" id="A0A0X3BK39"/>
<sequence>MALLRFSSEDDVYQKFNEGYIQMSGDFFDLEALQEGFDVELKTALGKNKVGEVPGSFWETYSAMANTEGGFIILGAEETDNGVIFHDLPDHQKVIQDIWNSLNNPNKVSVNLLQNRDIELMSIDGKNGILVRVPQASRKQRPVYIGQNPLTGTYRRNNEGDYRCPPDLVKQMLGEQANDTRDAVILEHYGFDDLDAESFRIYHRQFSIRKPDHPFNECDDREFLRQIGGWARDRQTGKEGLTLAGLLMFGKFRSILDAVPTYIVDYQEREAPDNRWIDRVTIDGSWSGNLYDFYRIAMKRLTTDLKVPFQLKGDERVEETPVHEALREALVNTLIHADYSGNCSILVVKRPDLFGFRNPGLMRLPKAEAIKGGVSDCRNRNLQKMFQLIGLGEQAGSGFPKIYRNWKLQHWREPVLEERYESNQTVFILKMISLVPEGAIKELKTELGASFSDLGEVEQLALVTAHCEGCVNHGRLKEVTKEHPHDITVALHGLVEKGLLMSEGSGRSTFYYRPGRHPMEGEMFGAPGICSKPSSEHLPGSSEHLPESFEHLIASSEHLDTLREIARPVGSVRKASRKVVEATILRLCEGRYLTLDDLADLLNRSKDSLRNHYINPMLEDGRIEAKYKNVPTHPLQGYRTVARTESEE</sequence>
<feature type="domain" description="Schlafen AlbA-2" evidence="1">
    <location>
        <begin position="37"/>
        <end position="162"/>
    </location>
</feature>
<dbReference type="InterPro" id="IPR038461">
    <property type="entry name" value="Schlafen_AlbA_2_dom_sf"/>
</dbReference>
<organism evidence="2 3">
    <name type="scientific">Methanoculleus bourgensis</name>
    <dbReference type="NCBI Taxonomy" id="83986"/>
    <lineage>
        <taxon>Archaea</taxon>
        <taxon>Methanobacteriati</taxon>
        <taxon>Methanobacteriota</taxon>
        <taxon>Stenosarchaea group</taxon>
        <taxon>Methanomicrobia</taxon>
        <taxon>Methanomicrobiales</taxon>
        <taxon>Methanomicrobiaceae</taxon>
        <taxon>Methanoculleus</taxon>
    </lineage>
</organism>
<dbReference type="Gene3D" id="3.30.950.30">
    <property type="entry name" value="Schlafen, AAA domain"/>
    <property type="match status" value="1"/>
</dbReference>
<proteinExistence type="predicted"/>
<evidence type="ECO:0000313" key="3">
    <source>
        <dbReference type="Proteomes" id="UP000069850"/>
    </source>
</evidence>
<dbReference type="InterPro" id="IPR007421">
    <property type="entry name" value="Schlafen_AlbA_2_dom"/>
</dbReference>
<name>A0A0X3BK39_9EURY</name>
<dbReference type="EMBL" id="LT158599">
    <property type="protein sequence ID" value="CVK32448.1"/>
    <property type="molecule type" value="Genomic_DNA"/>
</dbReference>
<dbReference type="Pfam" id="PF04326">
    <property type="entry name" value="SLFN_AlbA_2"/>
    <property type="match status" value="1"/>
</dbReference>
<accession>A0A0X3BK39</accession>
<dbReference type="PANTHER" id="PTHR30595">
    <property type="entry name" value="GLPR-RELATED TRANSCRIPTIONAL REPRESSOR"/>
    <property type="match status" value="1"/>
</dbReference>
<dbReference type="Pfam" id="PF13749">
    <property type="entry name" value="HATPase_c_4"/>
    <property type="match status" value="1"/>
</dbReference>
<evidence type="ECO:0000313" key="2">
    <source>
        <dbReference type="EMBL" id="CVK32448.1"/>
    </source>
</evidence>
<protein>
    <submittedName>
        <fullName evidence="2">Putative transcriptional regulator</fullName>
    </submittedName>
</protein>
<gene>
    <name evidence="2" type="ORF">MMAB1_1235</name>
</gene>
<dbReference type="KEGG" id="mema:MMAB1_1235"/>
<dbReference type="Gene3D" id="3.30.565.60">
    <property type="match status" value="1"/>
</dbReference>
<reference evidence="2 3" key="1">
    <citation type="submission" date="2016-01" db="EMBL/GenBank/DDBJ databases">
        <authorList>
            <person name="Manzoor S."/>
        </authorList>
    </citation>
    <scope>NUCLEOTIDE SEQUENCE [LARGE SCALE GENOMIC DNA]</scope>
    <source>
        <strain evidence="2">Methanoculleus sp MAB1</strain>
    </source>
</reference>
<evidence type="ECO:0000259" key="1">
    <source>
        <dbReference type="Pfam" id="PF04326"/>
    </source>
</evidence>
<dbReference type="Proteomes" id="UP000069850">
    <property type="component" value="Chromosome 1"/>
</dbReference>
<dbReference type="InterPro" id="IPR038475">
    <property type="entry name" value="RecG_C_sf"/>
</dbReference>